<evidence type="ECO:0000313" key="3">
    <source>
        <dbReference type="Proteomes" id="UP000027586"/>
    </source>
</evidence>
<name>A0A068RU06_9FUNG</name>
<keyword evidence="3" id="KW-1185">Reference proteome</keyword>
<dbReference type="EMBL" id="CBTN010000016">
    <property type="protein sequence ID" value="CDH53200.1"/>
    <property type="molecule type" value="Genomic_DNA"/>
</dbReference>
<feature type="coiled-coil region" evidence="1">
    <location>
        <begin position="70"/>
        <end position="104"/>
    </location>
</feature>
<evidence type="ECO:0000256" key="1">
    <source>
        <dbReference type="SAM" id="Coils"/>
    </source>
</evidence>
<comment type="caution">
    <text evidence="2">The sequence shown here is derived from an EMBL/GenBank/DDBJ whole genome shotgun (WGS) entry which is preliminary data.</text>
</comment>
<proteinExistence type="predicted"/>
<keyword evidence="1" id="KW-0175">Coiled coil</keyword>
<sequence>MRRSEPCTPRPTSRKILTNKRLDTLEDELGFLHDEWTTICVIFDSIYHAYLDQMALARMQGPNQQMLKDYDDLFTKVYQLERKVKSLEEQFESAQKIYDRQRSNKRQRLC</sequence>
<evidence type="ECO:0000313" key="2">
    <source>
        <dbReference type="EMBL" id="CDH53200.1"/>
    </source>
</evidence>
<dbReference type="AlphaFoldDB" id="A0A068RU06"/>
<reference evidence="2" key="1">
    <citation type="submission" date="2013-08" db="EMBL/GenBank/DDBJ databases">
        <title>Gene expansion shapes genome architecture in the human pathogen Lichtheimia corymbifera: an evolutionary genomics analysis in the ancient terrestrial Mucorales (Mucoromycotina).</title>
        <authorList>
            <person name="Schwartze V.U."/>
            <person name="Winter S."/>
            <person name="Shelest E."/>
            <person name="Marcet-Houben M."/>
            <person name="Horn F."/>
            <person name="Wehner S."/>
            <person name="Hoffmann K."/>
            <person name="Riege K."/>
            <person name="Sammeth M."/>
            <person name="Nowrousian M."/>
            <person name="Valiante V."/>
            <person name="Linde J."/>
            <person name="Jacobsen I.D."/>
            <person name="Marz M."/>
            <person name="Brakhage A.A."/>
            <person name="Gabaldon T."/>
            <person name="Bocker S."/>
            <person name="Voigt K."/>
        </authorList>
    </citation>
    <scope>NUCLEOTIDE SEQUENCE [LARGE SCALE GENOMIC DNA]</scope>
    <source>
        <strain evidence="2">FSU 9682</strain>
    </source>
</reference>
<dbReference type="Proteomes" id="UP000027586">
    <property type="component" value="Unassembled WGS sequence"/>
</dbReference>
<gene>
    <name evidence="2" type="ORF">LCOR_04581.1</name>
</gene>
<dbReference type="OrthoDB" id="2290890at2759"/>
<protein>
    <submittedName>
        <fullName evidence="2">Uncharacterized protein</fullName>
    </submittedName>
</protein>
<organism evidence="2 3">
    <name type="scientific">Lichtheimia corymbifera JMRC:FSU:9682</name>
    <dbReference type="NCBI Taxonomy" id="1263082"/>
    <lineage>
        <taxon>Eukaryota</taxon>
        <taxon>Fungi</taxon>
        <taxon>Fungi incertae sedis</taxon>
        <taxon>Mucoromycota</taxon>
        <taxon>Mucoromycotina</taxon>
        <taxon>Mucoromycetes</taxon>
        <taxon>Mucorales</taxon>
        <taxon>Lichtheimiaceae</taxon>
        <taxon>Lichtheimia</taxon>
    </lineage>
</organism>
<accession>A0A068RU06</accession>
<dbReference type="VEuPathDB" id="FungiDB:LCOR_04581.1"/>